<dbReference type="STRING" id="195105.CN97_18940"/>
<dbReference type="GO" id="GO:0031179">
    <property type="term" value="P:peptide modification"/>
    <property type="evidence" value="ECO:0007669"/>
    <property type="project" value="InterPro"/>
</dbReference>
<keyword evidence="4" id="KW-0067">ATP-binding</keyword>
<reference evidence="6 7" key="1">
    <citation type="submission" date="2014-03" db="EMBL/GenBank/DDBJ databases">
        <title>Genome of Haematobacter massiliensis CCUG 47968.</title>
        <authorList>
            <person name="Wang D."/>
            <person name="Wang G."/>
        </authorList>
    </citation>
    <scope>NUCLEOTIDE SEQUENCE [LARGE SCALE GENOMIC DNA]</scope>
    <source>
        <strain evidence="6 7">CCUG 47968</strain>
    </source>
</reference>
<dbReference type="CDD" id="cd04791">
    <property type="entry name" value="LanC_SerThrkinase"/>
    <property type="match status" value="1"/>
</dbReference>
<proteinExistence type="predicted"/>
<keyword evidence="2" id="KW-0547">Nucleotide-binding</keyword>
<dbReference type="PANTHER" id="PTHR43289:SF6">
    <property type="entry name" value="SERINE_THREONINE-PROTEIN KINASE NEKL-3"/>
    <property type="match status" value="1"/>
</dbReference>
<dbReference type="GeneID" id="39676340"/>
<keyword evidence="5" id="KW-0479">Metal-binding</keyword>
<dbReference type="PROSITE" id="PS50011">
    <property type="entry name" value="PROTEIN_KINASE_DOM"/>
    <property type="match status" value="1"/>
</dbReference>
<dbReference type="InterPro" id="IPR007822">
    <property type="entry name" value="LANC-like"/>
</dbReference>
<evidence type="ECO:0000256" key="3">
    <source>
        <dbReference type="ARBA" id="ARBA00022777"/>
    </source>
</evidence>
<dbReference type="InterPro" id="IPR057929">
    <property type="entry name" value="RamC_N"/>
</dbReference>
<dbReference type="RefSeq" id="WP_035712020.1">
    <property type="nucleotide sequence ID" value="NZ_JGYG01000008.1"/>
</dbReference>
<dbReference type="OrthoDB" id="9801841at2"/>
<dbReference type="EMBL" id="JGYG01000008">
    <property type="protein sequence ID" value="KFI28435.1"/>
    <property type="molecule type" value="Genomic_DNA"/>
</dbReference>
<dbReference type="GO" id="GO:0046872">
    <property type="term" value="F:metal ion binding"/>
    <property type="evidence" value="ECO:0007669"/>
    <property type="project" value="UniProtKB-KW"/>
</dbReference>
<sequence length="912" mass="97811">MNFQDSPDFRGAHDIAPLHASDYRDVLISLGVGFVPRSIWLGVGAPKQTQGWKFHVSTVPTQAEGLIRDLVPMLAREGIAFKIARDTQALEQLNEGALGETQVGKFMTIYDGSPDLARRLCALTAGRSGPAVPSDLQLGDVVFTRYGAYEPVLGRDALGQITRSIRRTDGTLQPDAYTMPFVPPDWADNPFRDWPGARSPMPLLPYDRVAERFTLVEVIRRHAKGDIFLALDLASREEAEVVVLKQGRAHGMADAAGRDIRDRMRHQHRLLTAFSDIPGLPRSRGYVEWQGCGYLALTHCDGRTIESAVAALLDGAPWARLAPAKRRAMIATLDSLAGIVEALHARGHVHRDISASNVLIDAEGGVSLVDLELADRIGTRDAFGKGTVGFMSPQQDARLPPATADDIFALGKVLLLTVTGLDPRRLALHDRGELRRAVRGWTGGIADNLLALILDCTDPDPARRPGIVEFRARLTARRRRAGPLAPPRIGRLLNDAARGLLSPEMRLDMPPLWVSLSLGSGHGSTGQDEVYRSVNRGNAGVLYGLARLARAGLTGAEAEQAAQAGAAWLCSAAPAQDRDLPGLHFGEAGVDLALACAHRAGLTQAPPPRAARVVPGWLDVTHGAAGIGLAALQLWEMQGDPGDLAHALACADRLVTEQTPDGCWVTPEGVAGLSGDVLTGFAHGAAGMGFLLVEAAARTGRTDYADAAWRTADWLLRCAQRGPMGSLIWPYSAAHPTPWRWWCHGGPGIALFFLRAYRQFGDPAHAEAARSALRLHGAFPRSSNLTLCHGLSGLGHAYLEAAEVLAEPVWRERAAEIGAVLADIAFAAENGGVCWLAEHPRLPTADFMVGNAGIVDFLARLHMGKALSHPLLPEAGMVALPIAWHQGRARQETKLTFSAVGSATMGAVQNRS</sequence>
<dbReference type="InterPro" id="IPR058053">
    <property type="entry name" value="RamC_C"/>
</dbReference>
<dbReference type="SMART" id="SM01260">
    <property type="entry name" value="LANC_like"/>
    <property type="match status" value="1"/>
</dbReference>
<dbReference type="Pfam" id="PF05147">
    <property type="entry name" value="LANC_like"/>
    <property type="match status" value="1"/>
</dbReference>
<dbReference type="Proteomes" id="UP000028826">
    <property type="component" value="Unassembled WGS sequence"/>
</dbReference>
<evidence type="ECO:0000256" key="2">
    <source>
        <dbReference type="ARBA" id="ARBA00022741"/>
    </source>
</evidence>
<keyword evidence="7" id="KW-1185">Reference proteome</keyword>
<keyword evidence="5" id="KW-0862">Zinc</keyword>
<dbReference type="eggNOG" id="COG0515">
    <property type="taxonomic scope" value="Bacteria"/>
</dbReference>
<evidence type="ECO:0000256" key="4">
    <source>
        <dbReference type="ARBA" id="ARBA00022840"/>
    </source>
</evidence>
<dbReference type="Pfam" id="PF25816">
    <property type="entry name" value="RamC_N"/>
    <property type="match status" value="1"/>
</dbReference>
<evidence type="ECO:0000313" key="6">
    <source>
        <dbReference type="EMBL" id="KFI28435.1"/>
    </source>
</evidence>
<dbReference type="SUPFAM" id="SSF158745">
    <property type="entry name" value="LanC-like"/>
    <property type="match status" value="1"/>
</dbReference>
<dbReference type="GO" id="GO:0005524">
    <property type="term" value="F:ATP binding"/>
    <property type="evidence" value="ECO:0007669"/>
    <property type="project" value="UniProtKB-KW"/>
</dbReference>
<dbReference type="AlphaFoldDB" id="A0A086Y2D5"/>
<evidence type="ECO:0000256" key="5">
    <source>
        <dbReference type="PIRSR" id="PIRSR607822-1"/>
    </source>
</evidence>
<name>A0A086Y2D5_9RHOB</name>
<dbReference type="Pfam" id="PF00069">
    <property type="entry name" value="Pkinase"/>
    <property type="match status" value="1"/>
</dbReference>
<dbReference type="PANTHER" id="PTHR43289">
    <property type="entry name" value="MITOGEN-ACTIVATED PROTEIN KINASE KINASE KINASE 20-RELATED"/>
    <property type="match status" value="1"/>
</dbReference>
<protein>
    <submittedName>
        <fullName evidence="6">Uncharacterized protein</fullName>
    </submittedName>
</protein>
<keyword evidence="3" id="KW-0418">Kinase</keyword>
<evidence type="ECO:0000313" key="7">
    <source>
        <dbReference type="Proteomes" id="UP000028826"/>
    </source>
</evidence>
<dbReference type="SMART" id="SM00220">
    <property type="entry name" value="S_TKc"/>
    <property type="match status" value="1"/>
</dbReference>
<keyword evidence="1" id="KW-0808">Transferase</keyword>
<accession>A0A086Y2D5</accession>
<gene>
    <name evidence="6" type="ORF">CN97_18940</name>
</gene>
<dbReference type="InterPro" id="IPR000719">
    <property type="entry name" value="Prot_kinase_dom"/>
</dbReference>
<dbReference type="Gene3D" id="1.10.510.10">
    <property type="entry name" value="Transferase(Phosphotransferase) domain 1"/>
    <property type="match status" value="1"/>
</dbReference>
<organism evidence="6 7">
    <name type="scientific">Haematobacter massiliensis</name>
    <dbReference type="NCBI Taxonomy" id="195105"/>
    <lineage>
        <taxon>Bacteria</taxon>
        <taxon>Pseudomonadati</taxon>
        <taxon>Pseudomonadota</taxon>
        <taxon>Alphaproteobacteria</taxon>
        <taxon>Rhodobacterales</taxon>
        <taxon>Paracoccaceae</taxon>
        <taxon>Haematobacter</taxon>
    </lineage>
</organism>
<feature type="binding site" evidence="5">
    <location>
        <position position="789"/>
    </location>
    <ligand>
        <name>Zn(2+)</name>
        <dbReference type="ChEBI" id="CHEBI:29105"/>
    </ligand>
</feature>
<dbReference type="SUPFAM" id="SSF56112">
    <property type="entry name" value="Protein kinase-like (PK-like)"/>
    <property type="match status" value="1"/>
</dbReference>
<feature type="binding site" evidence="5">
    <location>
        <position position="788"/>
    </location>
    <ligand>
        <name>Zn(2+)</name>
        <dbReference type="ChEBI" id="CHEBI:29105"/>
    </ligand>
</feature>
<feature type="binding site" evidence="5">
    <location>
        <position position="743"/>
    </location>
    <ligand>
        <name>Zn(2+)</name>
        <dbReference type="ChEBI" id="CHEBI:29105"/>
    </ligand>
</feature>
<dbReference type="GO" id="GO:0004674">
    <property type="term" value="F:protein serine/threonine kinase activity"/>
    <property type="evidence" value="ECO:0007669"/>
    <property type="project" value="TreeGrafter"/>
</dbReference>
<evidence type="ECO:0000256" key="1">
    <source>
        <dbReference type="ARBA" id="ARBA00022679"/>
    </source>
</evidence>
<dbReference type="Gene3D" id="1.50.10.20">
    <property type="match status" value="1"/>
</dbReference>
<dbReference type="InterPro" id="IPR011009">
    <property type="entry name" value="Kinase-like_dom_sf"/>
</dbReference>
<comment type="caution">
    <text evidence="6">The sequence shown here is derived from an EMBL/GenBank/DDBJ whole genome shotgun (WGS) entry which is preliminary data.</text>
</comment>
<dbReference type="PRINTS" id="PR01950">
    <property type="entry name" value="LANCSUPER"/>
</dbReference>